<proteinExistence type="predicted"/>
<sequence>MTMHKLRLFLWSAACLFPVAALAQFAQAPAAPAAPVLLCRVLVTSTPRGNMQRTLTIELRPDCPPHGVAYVRLASALGGHLPDDPPGAYSLRPGQTLRRVALPWWHVEWLSASNKPYRVREEAP</sequence>
<dbReference type="EMBL" id="AE001825">
    <property type="protein sequence ID" value="AAF12323.1"/>
    <property type="molecule type" value="Genomic_DNA"/>
</dbReference>
<dbReference type="InParanoid" id="Q9RZ40"/>
<organism evidence="2 3">
    <name type="scientific">Deinococcus radiodurans (strain ATCC 13939 / DSM 20539 / JCM 16871 / CCUG 27074 / LMG 4051 / NBRC 15346 / NCIMB 9279 / VKM B-1422 / R1)</name>
    <dbReference type="NCBI Taxonomy" id="243230"/>
    <lineage>
        <taxon>Bacteria</taxon>
        <taxon>Thermotogati</taxon>
        <taxon>Deinococcota</taxon>
        <taxon>Deinococci</taxon>
        <taxon>Deinococcales</taxon>
        <taxon>Deinococcaceae</taxon>
        <taxon>Deinococcus</taxon>
    </lineage>
</organism>
<keyword evidence="3" id="KW-1185">Reference proteome</keyword>
<feature type="signal peptide" evidence="1">
    <location>
        <begin position="1"/>
        <end position="23"/>
    </location>
</feature>
<dbReference type="AlphaFoldDB" id="Q9RZ40"/>
<dbReference type="HOGENOM" id="CLU_2000168_0_0_0"/>
<evidence type="ECO:0000313" key="2">
    <source>
        <dbReference type="EMBL" id="AAF12323.1"/>
    </source>
</evidence>
<keyword evidence="1" id="KW-0732">Signal</keyword>
<evidence type="ECO:0008006" key="4">
    <source>
        <dbReference type="Google" id="ProtNLM"/>
    </source>
</evidence>
<feature type="chain" id="PRO_5004333230" description="SH3b domain-containing protein" evidence="1">
    <location>
        <begin position="24"/>
        <end position="124"/>
    </location>
</feature>
<dbReference type="PaxDb" id="243230-DR_A0114"/>
<dbReference type="PATRIC" id="fig|243230.17.peg.3001"/>
<name>Q9RZ40_DEIRA</name>
<dbReference type="EnsemblBacteria" id="AAF12323">
    <property type="protein sequence ID" value="AAF12323"/>
    <property type="gene ID" value="DR_A0114"/>
</dbReference>
<dbReference type="PIR" id="D75606">
    <property type="entry name" value="D75606"/>
</dbReference>
<dbReference type="Proteomes" id="UP000002524">
    <property type="component" value="Chromosome 2"/>
</dbReference>
<evidence type="ECO:0000313" key="3">
    <source>
        <dbReference type="Proteomes" id="UP000002524"/>
    </source>
</evidence>
<accession>Q9RZ40</accession>
<dbReference type="OrthoDB" id="73973at2"/>
<protein>
    <recommendedName>
        <fullName evidence="4">SH3b domain-containing protein</fullName>
    </recommendedName>
</protein>
<dbReference type="KEGG" id="dra:DR_A0114"/>
<evidence type="ECO:0000256" key="1">
    <source>
        <dbReference type="SAM" id="SignalP"/>
    </source>
</evidence>
<reference evidence="2 3" key="1">
    <citation type="journal article" date="1999" name="Science">
        <title>Genome sequence of the radioresistant bacterium Deinococcus radiodurans R1.</title>
        <authorList>
            <person name="White O."/>
            <person name="Eisen J.A."/>
            <person name="Heidelberg J.F."/>
            <person name="Hickey E.K."/>
            <person name="Peterson J.D."/>
            <person name="Dodson R.J."/>
            <person name="Haft D.H."/>
            <person name="Gwinn M.L."/>
            <person name="Nelson W.C."/>
            <person name="Richardson D.L."/>
            <person name="Moffat K.S."/>
            <person name="Qin H."/>
            <person name="Jiang L."/>
            <person name="Pamphile W."/>
            <person name="Crosby M."/>
            <person name="Shen M."/>
            <person name="Vamathevan J.J."/>
            <person name="Lam P."/>
            <person name="McDonald L."/>
            <person name="Utterback T."/>
            <person name="Zalewski C."/>
            <person name="Makarova K.S."/>
            <person name="Aravind L."/>
            <person name="Daly M.J."/>
            <person name="Minton K.W."/>
            <person name="Fleischmann R.D."/>
            <person name="Ketchum K.A."/>
            <person name="Nelson K.E."/>
            <person name="Salzberg S."/>
            <person name="Smith H.O."/>
            <person name="Venter J.C."/>
            <person name="Fraser C.M."/>
        </authorList>
    </citation>
    <scope>NUCLEOTIDE SEQUENCE [LARGE SCALE GENOMIC DNA]</scope>
    <source>
        <strain evidence="3">ATCC 13939 / DSM 20539 / JCM 16871 / LMG 4051 / NBRC 15346 / NCIMB 9279 / R1 / VKM B-1422</strain>
    </source>
</reference>
<dbReference type="STRING" id="243230.DR_A0114"/>
<gene>
    <name evidence="2" type="ordered locus">DR_A0114</name>
</gene>